<evidence type="ECO:0000313" key="4">
    <source>
        <dbReference type="Proteomes" id="UP000663829"/>
    </source>
</evidence>
<accession>A0A814DME5</accession>
<dbReference type="Proteomes" id="UP000663829">
    <property type="component" value="Unassembled WGS sequence"/>
</dbReference>
<name>A0A814DME5_9BILA</name>
<keyword evidence="1" id="KW-1133">Transmembrane helix</keyword>
<dbReference type="InterPro" id="IPR036397">
    <property type="entry name" value="RNaseH_sf"/>
</dbReference>
<comment type="caution">
    <text evidence="2">The sequence shown here is derived from an EMBL/GenBank/DDBJ whole genome shotgun (WGS) entry which is preliminary data.</text>
</comment>
<dbReference type="OrthoDB" id="10043418at2759"/>
<dbReference type="InterPro" id="IPR009057">
    <property type="entry name" value="Homeodomain-like_sf"/>
</dbReference>
<proteinExistence type="predicted"/>
<gene>
    <name evidence="2" type="ORF">GPM918_LOCUS11581</name>
    <name evidence="3" type="ORF">SRO942_LOCUS11579</name>
</gene>
<organism evidence="2 4">
    <name type="scientific">Didymodactylos carnosus</name>
    <dbReference type="NCBI Taxonomy" id="1234261"/>
    <lineage>
        <taxon>Eukaryota</taxon>
        <taxon>Metazoa</taxon>
        <taxon>Spiralia</taxon>
        <taxon>Gnathifera</taxon>
        <taxon>Rotifera</taxon>
        <taxon>Eurotatoria</taxon>
        <taxon>Bdelloidea</taxon>
        <taxon>Philodinida</taxon>
        <taxon>Philodinidae</taxon>
        <taxon>Didymodactylos</taxon>
    </lineage>
</organism>
<dbReference type="GO" id="GO:0003676">
    <property type="term" value="F:nucleic acid binding"/>
    <property type="evidence" value="ECO:0007669"/>
    <property type="project" value="InterPro"/>
</dbReference>
<dbReference type="Proteomes" id="UP000681722">
    <property type="component" value="Unassembled WGS sequence"/>
</dbReference>
<keyword evidence="1" id="KW-0812">Transmembrane</keyword>
<feature type="transmembrane region" description="Helical" evidence="1">
    <location>
        <begin position="277"/>
        <end position="302"/>
    </location>
</feature>
<evidence type="ECO:0000313" key="2">
    <source>
        <dbReference type="EMBL" id="CAF0957579.1"/>
    </source>
</evidence>
<dbReference type="PANTHER" id="PTHR46601">
    <property type="entry name" value="ULP_PROTEASE DOMAIN-CONTAINING PROTEIN"/>
    <property type="match status" value="1"/>
</dbReference>
<dbReference type="EMBL" id="CAJNOQ010002422">
    <property type="protein sequence ID" value="CAF0957579.1"/>
    <property type="molecule type" value="Genomic_DNA"/>
</dbReference>
<reference evidence="2" key="1">
    <citation type="submission" date="2021-02" db="EMBL/GenBank/DDBJ databases">
        <authorList>
            <person name="Nowell W R."/>
        </authorList>
    </citation>
    <scope>NUCLEOTIDE SEQUENCE</scope>
</reference>
<protein>
    <submittedName>
        <fullName evidence="2">Uncharacterized protein</fullName>
    </submittedName>
</protein>
<sequence length="533" mass="61476">MSHSLETKIQVVILMAKYESPVMVIRELRHRGTTNIPERHTVTSIYQKFLETGSVGDHAHTGRPSTITEDKVQEIQQILDDEPMNSVRTVTREANISKYQTHQIMRDIIGYKPYIMHSVQQLYDEDMDIRVEMSEHLIPILEDQRNNGNIFFSDESTFYLDGAPPHFSKEVRAWLNEKFNGSWIGRGGPISWAPRSPHLTPLDFFLWGYIKPKILESNRCPSVYELLDNTVMNDSYSLNRYKFYPNARDVLGSKYAIVSLVIIVGKSLQSQTFTIKLIPVIVILLVLSGLILNIFSVATLALHWKEVCVVRGVAFDKMLSKKLAGKLKNDVHNFYLRDDISYQLPGKRDTVVIKEDDGKKIEENVTDGNVKSTWSQRMIENDRAERKVFSGNVDEAVLLLKSKVEDFLYHMYIKREQAKYFEKLKTEVSDEKIVLQVDFAENFNMKEQDEIQKAHWNTKPLPIFTAFVWSKGENFSFAVPSLDVTHDKFVVDSALKIILNHIETVLPNVEEINCFSDGAASQFKQRFHFRNLT</sequence>
<evidence type="ECO:0000256" key="1">
    <source>
        <dbReference type="SAM" id="Phobius"/>
    </source>
</evidence>
<dbReference type="Gene3D" id="3.30.420.10">
    <property type="entry name" value="Ribonuclease H-like superfamily/Ribonuclease H"/>
    <property type="match status" value="1"/>
</dbReference>
<dbReference type="EMBL" id="CAJOBC010002421">
    <property type="protein sequence ID" value="CAF3732406.1"/>
    <property type="molecule type" value="Genomic_DNA"/>
</dbReference>
<dbReference type="PANTHER" id="PTHR46601:SF2">
    <property type="entry name" value="UBIQUITIN-LIKE PROTEASE FAMILY PROFILE DOMAIN-CONTAINING PROTEIN"/>
    <property type="match status" value="1"/>
</dbReference>
<dbReference type="SUPFAM" id="SSF46689">
    <property type="entry name" value="Homeodomain-like"/>
    <property type="match status" value="1"/>
</dbReference>
<keyword evidence="4" id="KW-1185">Reference proteome</keyword>
<dbReference type="AlphaFoldDB" id="A0A814DME5"/>
<keyword evidence="1" id="KW-0472">Membrane</keyword>
<evidence type="ECO:0000313" key="3">
    <source>
        <dbReference type="EMBL" id="CAF3732406.1"/>
    </source>
</evidence>